<dbReference type="PATRIC" id="fig|45076.6.peg.1337"/>
<name>A0A0W1AEJ2_9GAMM</name>
<organism evidence="1 2">
    <name type="scientific">Legionella worsleiensis</name>
    <dbReference type="NCBI Taxonomy" id="45076"/>
    <lineage>
        <taxon>Bacteria</taxon>
        <taxon>Pseudomonadati</taxon>
        <taxon>Pseudomonadota</taxon>
        <taxon>Gammaproteobacteria</taxon>
        <taxon>Legionellales</taxon>
        <taxon>Legionellaceae</taxon>
        <taxon>Legionella</taxon>
    </lineage>
</organism>
<dbReference type="EMBL" id="LNZC01000012">
    <property type="protein sequence ID" value="KTD79710.1"/>
    <property type="molecule type" value="Genomic_DNA"/>
</dbReference>
<protein>
    <submittedName>
        <fullName evidence="1">Uncharacterized protein</fullName>
    </submittedName>
</protein>
<evidence type="ECO:0000313" key="2">
    <source>
        <dbReference type="Proteomes" id="UP000054662"/>
    </source>
</evidence>
<accession>A0A0W1AEJ2</accession>
<gene>
    <name evidence="1" type="ORF">Lwor_1224</name>
</gene>
<proteinExistence type="predicted"/>
<dbReference type="AlphaFoldDB" id="A0A0W1AEJ2"/>
<comment type="caution">
    <text evidence="1">The sequence shown here is derived from an EMBL/GenBank/DDBJ whole genome shotgun (WGS) entry which is preliminary data.</text>
</comment>
<dbReference type="RefSeq" id="WP_058493035.1">
    <property type="nucleotide sequence ID" value="NZ_CBCRUR010000001.1"/>
</dbReference>
<reference evidence="1 2" key="1">
    <citation type="submission" date="2015-11" db="EMBL/GenBank/DDBJ databases">
        <title>Genomic analysis of 38 Legionella species identifies large and diverse effector repertoires.</title>
        <authorList>
            <person name="Burstein D."/>
            <person name="Amaro F."/>
            <person name="Zusman T."/>
            <person name="Lifshitz Z."/>
            <person name="Cohen O."/>
            <person name="Gilbert J.A."/>
            <person name="Pupko T."/>
            <person name="Shuman H.A."/>
            <person name="Segal G."/>
        </authorList>
    </citation>
    <scope>NUCLEOTIDE SEQUENCE [LARGE SCALE GENOMIC DNA]</scope>
    <source>
        <strain evidence="1 2">ATCC 49508</strain>
    </source>
</reference>
<dbReference type="STRING" id="45076.Lwor_1224"/>
<keyword evidence="2" id="KW-1185">Reference proteome</keyword>
<sequence length="478" mass="52985">MDFYIALFVALLSLSFHTYSSPVSVDSRKTPLMVSHLSSNQIKSLKLNNNLSYASHHSFYDTPITLADKSGRTIHFKEELDTNERYTIISQGETTEAFSMIWFFSPEGSVQIYSEGVDVCPAENPCKQITQNLIDGISKEDDTQLLWFATGFYELPVIQGQFNQAKLIEFYSKQHVFGRTSDFRHKALNKDRPLFSGTLSWNAYSGHEGSQNFVENIRVNTDSNYIEVEHFYVDTNLYSAGHLMIRDCVLNKMGGSNSDNVVAKKVFIEYSDLNAEGEFQGANIEANEIDITGTRLKMKSLLGSNIVSENGSLFVYNSVLSLQAEGCQGTAINMKRMDYASIVYSKISVNAEDECPRGGILSGIEETVDYKTKATRLTGSEIAVSSKYGNAYALVGSKAIQLDGTALFVKSLQSGVAATNYVERIVFVNNPSYLSIISPEPSIFFQNSNAVLNHSIPPSLCRINNNDFKDCSLDGALA</sequence>
<dbReference type="OrthoDB" id="5647610at2"/>
<evidence type="ECO:0000313" key="1">
    <source>
        <dbReference type="EMBL" id="KTD79710.1"/>
    </source>
</evidence>
<dbReference type="Proteomes" id="UP000054662">
    <property type="component" value="Unassembled WGS sequence"/>
</dbReference>